<dbReference type="PRINTS" id="PR01490">
    <property type="entry name" value="RTXTOXIND"/>
</dbReference>
<keyword evidence="4" id="KW-0812">Transmembrane</keyword>
<keyword evidence="8" id="KW-1185">Reference proteome</keyword>
<dbReference type="InterPro" id="IPR058634">
    <property type="entry name" value="AaeA-lik-b-barrel"/>
</dbReference>
<dbReference type="RefSeq" id="WP_191324929.1">
    <property type="nucleotide sequence ID" value="NZ_BMZP01000012.1"/>
</dbReference>
<keyword evidence="2" id="KW-0175">Coiled coil</keyword>
<evidence type="ECO:0000259" key="5">
    <source>
        <dbReference type="Pfam" id="PF25885"/>
    </source>
</evidence>
<protein>
    <submittedName>
        <fullName evidence="7">Efflux RND transporter periplasmic adaptor subunit</fullName>
    </submittedName>
</protein>
<comment type="caution">
    <text evidence="7">The sequence shown here is derived from an EMBL/GenBank/DDBJ whole genome shotgun (WGS) entry which is preliminary data.</text>
</comment>
<dbReference type="InterPro" id="IPR058633">
    <property type="entry name" value="EmrA/FarA_HH"/>
</dbReference>
<name>A0ABV7V8A5_9SPHN</name>
<dbReference type="Gene3D" id="2.40.50.100">
    <property type="match status" value="1"/>
</dbReference>
<feature type="domain" description="Multidrug export protein EmrA/FarA alpha-helical hairpin" evidence="5">
    <location>
        <begin position="145"/>
        <end position="254"/>
    </location>
</feature>
<dbReference type="EMBL" id="JBHRYE010000049">
    <property type="protein sequence ID" value="MFC3673646.1"/>
    <property type="molecule type" value="Genomic_DNA"/>
</dbReference>
<keyword evidence="4" id="KW-1133">Transmembrane helix</keyword>
<organism evidence="7 8">
    <name type="scientific">Novosphingobium pokkalii</name>
    <dbReference type="NCBI Taxonomy" id="1770194"/>
    <lineage>
        <taxon>Bacteria</taxon>
        <taxon>Pseudomonadati</taxon>
        <taxon>Pseudomonadota</taxon>
        <taxon>Alphaproteobacteria</taxon>
        <taxon>Sphingomonadales</taxon>
        <taxon>Sphingomonadaceae</taxon>
        <taxon>Novosphingobium</taxon>
    </lineage>
</organism>
<reference evidence="8" key="1">
    <citation type="journal article" date="2019" name="Int. J. Syst. Evol. Microbiol.">
        <title>The Global Catalogue of Microorganisms (GCM) 10K type strain sequencing project: providing services to taxonomists for standard genome sequencing and annotation.</title>
        <authorList>
            <consortium name="The Broad Institute Genomics Platform"/>
            <consortium name="The Broad Institute Genome Sequencing Center for Infectious Disease"/>
            <person name="Wu L."/>
            <person name="Ma J."/>
        </authorList>
    </citation>
    <scope>NUCLEOTIDE SEQUENCE [LARGE SCALE GENOMIC DNA]</scope>
    <source>
        <strain evidence="8">KCTC 42224</strain>
    </source>
</reference>
<feature type="domain" description="p-hydroxybenzoic acid efflux pump subunit AaeA-like beta-barrel" evidence="6">
    <location>
        <begin position="291"/>
        <end position="380"/>
    </location>
</feature>
<evidence type="ECO:0000259" key="6">
    <source>
        <dbReference type="Pfam" id="PF25963"/>
    </source>
</evidence>
<dbReference type="Gene3D" id="1.10.287.470">
    <property type="entry name" value="Helix hairpin bin"/>
    <property type="match status" value="1"/>
</dbReference>
<proteinExistence type="predicted"/>
<evidence type="ECO:0000256" key="4">
    <source>
        <dbReference type="SAM" id="Phobius"/>
    </source>
</evidence>
<sequence length="387" mass="40495">MTKVADAQTYLDETPDRAPSAAKTPSNPRRARLFAGLAGAVAIASVGAWGYEHFVADRHVVTDNAYVGANLAQVTPQIGAPVAQVLVDDTQTVKRGDVLVRLDDTDARIAVAQAEAQLAQTERKVRGLMATGSGLTAMIASRAADQARADAQLASAQADLDKARIDLDRRQALVASGSVSGEELTSARSAYASALANVKSAQAARAQAAANRMSATGDRDANSALIVDTTVDTNPEVLAARATLDQARVNLERTVIRAPVDGVVSKRQVQVGQRVQAGQTLMTIAPLQAAYVDANFKEVQLAHVRPGQPVTLTSDLYGDDVTFTGHVVGFAGGTGSAFAVVPAQNATGNWIKVVQRLPVRIALDPAQLARHPLQVGLSMTADIAVKN</sequence>
<feature type="coiled-coil region" evidence="2">
    <location>
        <begin position="102"/>
        <end position="166"/>
    </location>
</feature>
<dbReference type="Pfam" id="PF25885">
    <property type="entry name" value="HH_EMRA"/>
    <property type="match status" value="1"/>
</dbReference>
<dbReference type="Proteomes" id="UP001595683">
    <property type="component" value="Unassembled WGS sequence"/>
</dbReference>
<comment type="subcellular location">
    <subcellularLocation>
        <location evidence="1">Cell envelope</location>
    </subcellularLocation>
</comment>
<evidence type="ECO:0000313" key="7">
    <source>
        <dbReference type="EMBL" id="MFC3673646.1"/>
    </source>
</evidence>
<gene>
    <name evidence="7" type="ORF">ACFOOT_19670</name>
</gene>
<dbReference type="SUPFAM" id="SSF111369">
    <property type="entry name" value="HlyD-like secretion proteins"/>
    <property type="match status" value="3"/>
</dbReference>
<dbReference type="Pfam" id="PF25963">
    <property type="entry name" value="Beta-barrel_AAEA"/>
    <property type="match status" value="1"/>
</dbReference>
<evidence type="ECO:0000256" key="2">
    <source>
        <dbReference type="SAM" id="Coils"/>
    </source>
</evidence>
<keyword evidence="4" id="KW-0472">Membrane</keyword>
<dbReference type="PANTHER" id="PTHR30386:SF19">
    <property type="entry name" value="MULTIDRUG EXPORT PROTEIN EMRA-RELATED"/>
    <property type="match status" value="1"/>
</dbReference>
<accession>A0ABV7V8A5</accession>
<feature type="transmembrane region" description="Helical" evidence="4">
    <location>
        <begin position="33"/>
        <end position="51"/>
    </location>
</feature>
<evidence type="ECO:0000256" key="3">
    <source>
        <dbReference type="SAM" id="MobiDB-lite"/>
    </source>
</evidence>
<feature type="region of interest" description="Disordered" evidence="3">
    <location>
        <begin position="1"/>
        <end position="27"/>
    </location>
</feature>
<dbReference type="InterPro" id="IPR050739">
    <property type="entry name" value="MFP"/>
</dbReference>
<dbReference type="Gene3D" id="2.40.30.170">
    <property type="match status" value="1"/>
</dbReference>
<evidence type="ECO:0000256" key="1">
    <source>
        <dbReference type="ARBA" id="ARBA00004196"/>
    </source>
</evidence>
<evidence type="ECO:0000313" key="8">
    <source>
        <dbReference type="Proteomes" id="UP001595683"/>
    </source>
</evidence>
<dbReference type="PANTHER" id="PTHR30386">
    <property type="entry name" value="MEMBRANE FUSION SUBUNIT OF EMRAB-TOLC MULTIDRUG EFFLUX PUMP"/>
    <property type="match status" value="1"/>
</dbReference>